<organism evidence="2 3">
    <name type="scientific">Helicobacter apodemus</name>
    <dbReference type="NCBI Taxonomy" id="135569"/>
    <lineage>
        <taxon>Bacteria</taxon>
        <taxon>Pseudomonadati</taxon>
        <taxon>Campylobacterota</taxon>
        <taxon>Epsilonproteobacteria</taxon>
        <taxon>Campylobacterales</taxon>
        <taxon>Helicobacteraceae</taxon>
        <taxon>Helicobacter</taxon>
    </lineage>
</organism>
<evidence type="ECO:0000313" key="3">
    <source>
        <dbReference type="Proteomes" id="UP000244890"/>
    </source>
</evidence>
<dbReference type="Proteomes" id="UP000244890">
    <property type="component" value="Chromosome"/>
</dbReference>
<dbReference type="KEGG" id="had:CDV25_05660"/>
<evidence type="ECO:0000313" key="2">
    <source>
        <dbReference type="EMBL" id="AWI34302.1"/>
    </source>
</evidence>
<sequence>MNYSCFLLLLVVCLVGYQGNAKESMNKESIDMASETLLKKEKPSSLRQHLDNLNLQLQQKNLRNLQPDSAGFKKHQEYFEDFYNRKDLSKPSSNNPKGSFDKALQKQLKQIEKLREDNNKIW</sequence>
<reference evidence="2 3" key="1">
    <citation type="submission" date="2017-06" db="EMBL/GenBank/DDBJ databases">
        <title>Complete genome of Helicobacter apodemus.</title>
        <authorList>
            <person name="Cho S."/>
        </authorList>
    </citation>
    <scope>NUCLEOTIDE SEQUENCE [LARGE SCALE GENOMIC DNA]</scope>
    <source>
        <strain evidence="3">SNUVETPUB-15-01</strain>
    </source>
</reference>
<proteinExistence type="predicted"/>
<dbReference type="AlphaFoldDB" id="A0A2U8FDK3"/>
<feature type="region of interest" description="Disordered" evidence="1">
    <location>
        <begin position="84"/>
        <end position="105"/>
    </location>
</feature>
<evidence type="ECO:0000256" key="1">
    <source>
        <dbReference type="SAM" id="MobiDB-lite"/>
    </source>
</evidence>
<accession>A0A2U8FDK3</accession>
<dbReference type="RefSeq" id="WP_108911127.1">
    <property type="nucleotide sequence ID" value="NZ_CP021886.1"/>
</dbReference>
<gene>
    <name evidence="2" type="ORF">CDV25_05660</name>
</gene>
<dbReference type="OrthoDB" id="5325463at2"/>
<protein>
    <submittedName>
        <fullName evidence="2">Uncharacterized protein</fullName>
    </submittedName>
</protein>
<name>A0A2U8FDK3_9HELI</name>
<dbReference type="EMBL" id="CP021886">
    <property type="protein sequence ID" value="AWI34302.1"/>
    <property type="molecule type" value="Genomic_DNA"/>
</dbReference>